<dbReference type="InterPro" id="IPR036653">
    <property type="entry name" value="CinA-like_C"/>
</dbReference>
<accession>A0ABS4F3M8</accession>
<dbReference type="InterPro" id="IPR050101">
    <property type="entry name" value="CinA"/>
</dbReference>
<comment type="similarity">
    <text evidence="1">Belongs to the CinA family.</text>
</comment>
<proteinExistence type="inferred from homology"/>
<dbReference type="Pfam" id="PF02464">
    <property type="entry name" value="CinA"/>
    <property type="match status" value="1"/>
</dbReference>
<organism evidence="3 4">
    <name type="scientific">Clostridium moniliforme</name>
    <dbReference type="NCBI Taxonomy" id="39489"/>
    <lineage>
        <taxon>Bacteria</taxon>
        <taxon>Bacillati</taxon>
        <taxon>Bacillota</taxon>
        <taxon>Clostridia</taxon>
        <taxon>Eubacteriales</taxon>
        <taxon>Clostridiaceae</taxon>
        <taxon>Clostridium</taxon>
    </lineage>
</organism>
<dbReference type="PIRSF" id="PIRSF006728">
    <property type="entry name" value="CinA"/>
    <property type="match status" value="1"/>
</dbReference>
<evidence type="ECO:0000313" key="3">
    <source>
        <dbReference type="EMBL" id="MBP1890832.1"/>
    </source>
</evidence>
<protein>
    <recommendedName>
        <fullName evidence="1">Putative competence-damage inducible protein</fullName>
    </recommendedName>
</protein>
<evidence type="ECO:0000313" key="4">
    <source>
        <dbReference type="Proteomes" id="UP000783390"/>
    </source>
</evidence>
<dbReference type="Gene3D" id="3.40.980.10">
    <property type="entry name" value="MoaB/Mog-like domain"/>
    <property type="match status" value="1"/>
</dbReference>
<dbReference type="Gene3D" id="3.30.70.2860">
    <property type="match status" value="1"/>
</dbReference>
<keyword evidence="3" id="KW-0378">Hydrolase</keyword>
<sequence>MKCEILAVGTEILLGDILNSNAQYLSKELANLGLDVYYHEVVGDNKERILEALKKSFNRSDIIITTGGLGPTKDDMTKELVAEFLGMDMCLHEESLKKIKEYFKKMGRDCVKSNEKQAYFPKEAIILNNDNGTAPGAIFEKNNKAIIVLPGPPKEMKPMFQNGVRKYLEKLTGDTIVSEVLRVFGIGESMAEHKLQDLIDNGKNPTIAPYAKEGEVTFRITAKAKSEEEAKKLIKPLKEEVLRRLGDAVYNTGEITLQDTVAKMLVDKNMTIGVSESCTGGLLSSKLIEYPGVSKVFLEGAVTYSNEAKMRTLNVKKETLEKYGAVSHETAKEMAEGIAKRTGARIGISTTGIAGPGGGTEEKPVGLVYFGIYLDGKVETYKHIFTGNRNEVRNRASMTALNIIRKALLK</sequence>
<dbReference type="NCBIfam" id="NF001813">
    <property type="entry name" value="PRK00549.1"/>
    <property type="match status" value="1"/>
</dbReference>
<dbReference type="SUPFAM" id="SSF142433">
    <property type="entry name" value="CinA-like"/>
    <property type="match status" value="1"/>
</dbReference>
<feature type="domain" description="MoaB/Mog" evidence="2">
    <location>
        <begin position="4"/>
        <end position="170"/>
    </location>
</feature>
<dbReference type="InterPro" id="IPR041424">
    <property type="entry name" value="CinA_KH"/>
</dbReference>
<comment type="caution">
    <text evidence="3">The sequence shown here is derived from an EMBL/GenBank/DDBJ whole genome shotgun (WGS) entry which is preliminary data.</text>
</comment>
<dbReference type="InterPro" id="IPR001453">
    <property type="entry name" value="MoaB/Mog_dom"/>
</dbReference>
<dbReference type="Proteomes" id="UP000783390">
    <property type="component" value="Unassembled WGS sequence"/>
</dbReference>
<name>A0ABS4F3M8_9CLOT</name>
<dbReference type="PANTHER" id="PTHR13939">
    <property type="entry name" value="NICOTINAMIDE-NUCLEOTIDE AMIDOHYDROLASE PNCC"/>
    <property type="match status" value="1"/>
</dbReference>
<dbReference type="Gene3D" id="3.90.950.20">
    <property type="entry name" value="CinA-like"/>
    <property type="match status" value="1"/>
</dbReference>
<evidence type="ECO:0000259" key="2">
    <source>
        <dbReference type="SMART" id="SM00852"/>
    </source>
</evidence>
<dbReference type="InterPro" id="IPR036425">
    <property type="entry name" value="MoaB/Mog-like_dom_sf"/>
</dbReference>
<evidence type="ECO:0000256" key="1">
    <source>
        <dbReference type="HAMAP-Rule" id="MF_00226"/>
    </source>
</evidence>
<dbReference type="HAMAP" id="MF_00226_B">
    <property type="entry name" value="CinA_B"/>
    <property type="match status" value="1"/>
</dbReference>
<dbReference type="SMART" id="SM00852">
    <property type="entry name" value="MoCF_biosynth"/>
    <property type="match status" value="1"/>
</dbReference>
<dbReference type="NCBIfam" id="TIGR00177">
    <property type="entry name" value="molyb_syn"/>
    <property type="match status" value="1"/>
</dbReference>
<keyword evidence="4" id="KW-1185">Reference proteome</keyword>
<dbReference type="NCBIfam" id="TIGR00200">
    <property type="entry name" value="cinA_nterm"/>
    <property type="match status" value="1"/>
</dbReference>
<dbReference type="Pfam" id="PF00994">
    <property type="entry name" value="MoCF_biosynth"/>
    <property type="match status" value="1"/>
</dbReference>
<dbReference type="GO" id="GO:0019159">
    <property type="term" value="F:nicotinamide-nucleotide amidase activity"/>
    <property type="evidence" value="ECO:0007669"/>
    <property type="project" value="UniProtKB-EC"/>
</dbReference>
<dbReference type="RefSeq" id="WP_209797747.1">
    <property type="nucleotide sequence ID" value="NZ_JAGGJZ010000013.1"/>
</dbReference>
<dbReference type="NCBIfam" id="TIGR00199">
    <property type="entry name" value="PncC_domain"/>
    <property type="match status" value="1"/>
</dbReference>
<dbReference type="InterPro" id="IPR008135">
    <property type="entry name" value="Competence-induced_CinA"/>
</dbReference>
<dbReference type="CDD" id="cd00885">
    <property type="entry name" value="cinA"/>
    <property type="match status" value="1"/>
</dbReference>
<dbReference type="PANTHER" id="PTHR13939:SF0">
    <property type="entry name" value="NMN AMIDOHYDROLASE-LIKE PROTEIN YFAY"/>
    <property type="match status" value="1"/>
</dbReference>
<dbReference type="SUPFAM" id="SSF53218">
    <property type="entry name" value="Molybdenum cofactor biosynthesis proteins"/>
    <property type="match status" value="1"/>
</dbReference>
<gene>
    <name evidence="1" type="primary">cinA</name>
    <name evidence="3" type="ORF">J2Z53_002454</name>
</gene>
<dbReference type="EMBL" id="JAGGJZ010000013">
    <property type="protein sequence ID" value="MBP1890832.1"/>
    <property type="molecule type" value="Genomic_DNA"/>
</dbReference>
<reference evidence="3 4" key="1">
    <citation type="submission" date="2021-03" db="EMBL/GenBank/DDBJ databases">
        <title>Genomic Encyclopedia of Type Strains, Phase IV (KMG-IV): sequencing the most valuable type-strain genomes for metagenomic binning, comparative biology and taxonomic classification.</title>
        <authorList>
            <person name="Goeker M."/>
        </authorList>
    </citation>
    <scope>NUCLEOTIDE SEQUENCE [LARGE SCALE GENOMIC DNA]</scope>
    <source>
        <strain evidence="3 4">DSM 3984</strain>
    </source>
</reference>
<dbReference type="Pfam" id="PF18146">
    <property type="entry name" value="CinA_KH"/>
    <property type="match status" value="1"/>
</dbReference>
<dbReference type="InterPro" id="IPR008136">
    <property type="entry name" value="CinA_C"/>
</dbReference>